<sequence length="513" mass="54988">MTMTVEQIDPRLLVPNEGNLRRDEGDVEDLRASIRAVGILQPLVVTRREPVDGEAQTYTVEIGHRRRKAALAEELDTVPCLVAEDAGAALRIIRMLGENGARVGLTESENADAYAQLLLLDWTPEQITAATGRPVEQVKAAVSLAKLPAKARAAADRGALTLEDAAQLEEFADDEKTIGRLLKRGSHGWGLKHVIAEEKAKRERKETVARLKAQLVLDRVKLVSTPQGWGYGTHTMVAAKDLVDADGVRLNPEQVKTKPGFAAIIRDPSTAPRVEIVCTDPAAWAYRTARDVEAEQADPGRAEREAKAAALREALTVAAPVREQFVRESFGSARGAKKVLAEAVRLAVLAPRLLDVGGNESDLVCALAGTALHPAAQTASADRLNRMLVARWVGANETNLRRYEGTYTYAANETQALSYLDALTGVGYQLSDAETELYATLSQPGEDDEEQDDGGDVNISSADELTDDSHIDADGDGDGETCGVDAEIDPVEVAVPDDLSSLDVVGAPVVTGV</sequence>
<dbReference type="Gene3D" id="1.10.10.2830">
    <property type="match status" value="1"/>
</dbReference>
<dbReference type="InterPro" id="IPR004437">
    <property type="entry name" value="ParB/RepB/Spo0J"/>
</dbReference>
<evidence type="ECO:0000313" key="4">
    <source>
        <dbReference type="EMBL" id="GAA2522746.1"/>
    </source>
</evidence>
<comment type="caution">
    <text evidence="4">The sequence shown here is derived from an EMBL/GenBank/DDBJ whole genome shotgun (WGS) entry which is preliminary data.</text>
</comment>
<dbReference type="InterPro" id="IPR050336">
    <property type="entry name" value="Chromosome_partition/occlusion"/>
</dbReference>
<protein>
    <recommendedName>
        <fullName evidence="3">ParB-like N-terminal domain-containing protein</fullName>
    </recommendedName>
</protein>
<comment type="similarity">
    <text evidence="1">Belongs to the ParB family.</text>
</comment>
<dbReference type="SMART" id="SM00470">
    <property type="entry name" value="ParB"/>
    <property type="match status" value="1"/>
</dbReference>
<feature type="region of interest" description="Disordered" evidence="2">
    <location>
        <begin position="442"/>
        <end position="484"/>
    </location>
</feature>
<keyword evidence="5" id="KW-1185">Reference proteome</keyword>
<gene>
    <name evidence="4" type="ORF">GCM10010201_21100</name>
</gene>
<dbReference type="InterPro" id="IPR036086">
    <property type="entry name" value="ParB/Sulfiredoxin_sf"/>
</dbReference>
<dbReference type="Gene3D" id="3.90.1530.30">
    <property type="match status" value="1"/>
</dbReference>
<evidence type="ECO:0000256" key="1">
    <source>
        <dbReference type="ARBA" id="ARBA00006295"/>
    </source>
</evidence>
<dbReference type="SUPFAM" id="SSF110849">
    <property type="entry name" value="ParB/Sulfiredoxin"/>
    <property type="match status" value="1"/>
</dbReference>
<proteinExistence type="inferred from homology"/>
<dbReference type="Proteomes" id="UP001499978">
    <property type="component" value="Unassembled WGS sequence"/>
</dbReference>
<name>A0ABP6ATB6_9ACTN</name>
<dbReference type="PANTHER" id="PTHR33375:SF1">
    <property type="entry name" value="CHROMOSOME-PARTITIONING PROTEIN PARB-RELATED"/>
    <property type="match status" value="1"/>
</dbReference>
<feature type="compositionally biased region" description="Acidic residues" evidence="2">
    <location>
        <begin position="445"/>
        <end position="455"/>
    </location>
</feature>
<dbReference type="Pfam" id="PF02195">
    <property type="entry name" value="ParB_N"/>
    <property type="match status" value="1"/>
</dbReference>
<accession>A0ABP6ATB6</accession>
<organism evidence="4 5">
    <name type="scientific">Pilimelia columellifera subsp. columellifera</name>
    <dbReference type="NCBI Taxonomy" id="706583"/>
    <lineage>
        <taxon>Bacteria</taxon>
        <taxon>Bacillati</taxon>
        <taxon>Actinomycetota</taxon>
        <taxon>Actinomycetes</taxon>
        <taxon>Micromonosporales</taxon>
        <taxon>Micromonosporaceae</taxon>
        <taxon>Pilimelia</taxon>
    </lineage>
</organism>
<dbReference type="InterPro" id="IPR003115">
    <property type="entry name" value="ParB_N"/>
</dbReference>
<reference evidence="5" key="1">
    <citation type="journal article" date="2019" name="Int. J. Syst. Evol. Microbiol.">
        <title>The Global Catalogue of Microorganisms (GCM) 10K type strain sequencing project: providing services to taxonomists for standard genome sequencing and annotation.</title>
        <authorList>
            <consortium name="The Broad Institute Genomics Platform"/>
            <consortium name="The Broad Institute Genome Sequencing Center for Infectious Disease"/>
            <person name="Wu L."/>
            <person name="Ma J."/>
        </authorList>
    </citation>
    <scope>NUCLEOTIDE SEQUENCE [LARGE SCALE GENOMIC DNA]</scope>
    <source>
        <strain evidence="5">JCM 3367</strain>
    </source>
</reference>
<dbReference type="NCBIfam" id="TIGR00180">
    <property type="entry name" value="parB_part"/>
    <property type="match status" value="1"/>
</dbReference>
<dbReference type="PANTHER" id="PTHR33375">
    <property type="entry name" value="CHROMOSOME-PARTITIONING PROTEIN PARB-RELATED"/>
    <property type="match status" value="1"/>
</dbReference>
<feature type="domain" description="ParB-like N-terminal" evidence="3">
    <location>
        <begin position="6"/>
        <end position="100"/>
    </location>
</feature>
<dbReference type="SUPFAM" id="SSF109709">
    <property type="entry name" value="KorB DNA-binding domain-like"/>
    <property type="match status" value="1"/>
</dbReference>
<evidence type="ECO:0000256" key="2">
    <source>
        <dbReference type="SAM" id="MobiDB-lite"/>
    </source>
</evidence>
<dbReference type="RefSeq" id="WP_344171761.1">
    <property type="nucleotide sequence ID" value="NZ_BAAARY010000008.1"/>
</dbReference>
<evidence type="ECO:0000259" key="3">
    <source>
        <dbReference type="SMART" id="SM00470"/>
    </source>
</evidence>
<evidence type="ECO:0000313" key="5">
    <source>
        <dbReference type="Proteomes" id="UP001499978"/>
    </source>
</evidence>
<dbReference type="EMBL" id="BAAARY010000008">
    <property type="protein sequence ID" value="GAA2522746.1"/>
    <property type="molecule type" value="Genomic_DNA"/>
</dbReference>